<feature type="domain" description="Thoeris protein ThsB TIR-like" evidence="1">
    <location>
        <begin position="2"/>
        <end position="98"/>
    </location>
</feature>
<dbReference type="InterPro" id="IPR015032">
    <property type="entry name" value="ThsB__TIR-like_domain"/>
</dbReference>
<dbReference type="AlphaFoldDB" id="A0A5P9P9L3"/>
<dbReference type="EMBL" id="CP045489">
    <property type="protein sequence ID" value="QFU84570.1"/>
    <property type="molecule type" value="Genomic_DNA"/>
</dbReference>
<reference evidence="2 3" key="1">
    <citation type="journal article" date="2007" name="Int. J. Syst. Evol. Microbiol.">
        <title>Natronorubrum sulfidifaciens sp. nov., an extremely haloalkaliphilic archaeon isolated from Aiding salt lake in Xin-Jiang, China.</title>
        <authorList>
            <person name="Cui H.L."/>
            <person name="Tohty D."/>
            <person name="Liu H.C."/>
            <person name="Liu S.J."/>
            <person name="Oren A."/>
            <person name="Zhou P.J."/>
        </authorList>
    </citation>
    <scope>NUCLEOTIDE SEQUENCE [LARGE SCALE GENOMIC DNA]</scope>
    <source>
        <strain evidence="2 3">7-3</strain>
        <plasmid evidence="2">unnamed1</plasmid>
    </source>
</reference>
<evidence type="ECO:0000259" key="1">
    <source>
        <dbReference type="Pfam" id="PF08937"/>
    </source>
</evidence>
<keyword evidence="3" id="KW-1185">Reference proteome</keyword>
<geneLocation type="plasmid" evidence="2 3">
    <name>unnamed1</name>
</geneLocation>
<dbReference type="KEGG" id="nas:GCU68_17105"/>
<protein>
    <submittedName>
        <fullName evidence="2">TIR domain-containing protein</fullName>
    </submittedName>
</protein>
<evidence type="ECO:0000313" key="3">
    <source>
        <dbReference type="Proteomes" id="UP000326170"/>
    </source>
</evidence>
<dbReference type="Proteomes" id="UP000326170">
    <property type="component" value="Plasmid unnamed1"/>
</dbReference>
<dbReference type="OrthoDB" id="335259at2157"/>
<proteinExistence type="predicted"/>
<evidence type="ECO:0000313" key="2">
    <source>
        <dbReference type="EMBL" id="QFU84570.1"/>
    </source>
</evidence>
<organism evidence="2 3">
    <name type="scientific">Natronorubrum aibiense</name>
    <dbReference type="NCBI Taxonomy" id="348826"/>
    <lineage>
        <taxon>Archaea</taxon>
        <taxon>Methanobacteriati</taxon>
        <taxon>Methanobacteriota</taxon>
        <taxon>Stenosarchaea group</taxon>
        <taxon>Halobacteria</taxon>
        <taxon>Halobacteriales</taxon>
        <taxon>Natrialbaceae</taxon>
        <taxon>Natronorubrum</taxon>
    </lineage>
</organism>
<keyword evidence="2" id="KW-0614">Plasmid</keyword>
<dbReference type="Gene3D" id="3.40.50.9200">
    <property type="entry name" value="Hypothetical protein MTH538"/>
    <property type="match status" value="1"/>
</dbReference>
<dbReference type="Pfam" id="PF08937">
    <property type="entry name" value="ThsB_TIR"/>
    <property type="match status" value="1"/>
</dbReference>
<name>A0A5P9P9L3_9EURY</name>
<dbReference type="SUPFAM" id="SSF52206">
    <property type="entry name" value="Hypothetical protein MTH538"/>
    <property type="match status" value="1"/>
</dbReference>
<accession>A0A5P9P9L3</accession>
<dbReference type="InterPro" id="IPR036490">
    <property type="entry name" value="ThsB_TIR-like_sf"/>
</dbReference>
<sequence length="127" mass="14894">MFVSHSWKYSEQRERIEKFLDDEDRLDWQNFSVPEDDPLEFEDTNDLRQQLYQQVRQANVVVVIAGMYVSYSEWIEEEIEMAKHFQKPVIGVQPNGNERLPASVRAAADEIVGWRQRSIVNAIAKHG</sequence>
<gene>
    <name evidence="2" type="ORF">GCU68_17105</name>
</gene>